<dbReference type="WBParaSite" id="PS1159_v2.g2796.t1">
    <property type="protein sequence ID" value="PS1159_v2.g2796.t1"/>
    <property type="gene ID" value="PS1159_v2.g2796"/>
</dbReference>
<evidence type="ECO:0000313" key="1">
    <source>
        <dbReference type="Proteomes" id="UP000887580"/>
    </source>
</evidence>
<proteinExistence type="predicted"/>
<name>A0AC35G8P7_9BILA</name>
<reference evidence="2" key="1">
    <citation type="submission" date="2022-11" db="UniProtKB">
        <authorList>
            <consortium name="WormBaseParasite"/>
        </authorList>
    </citation>
    <scope>IDENTIFICATION</scope>
</reference>
<sequence>MPTGSVGHQKNEKKVKEIQDEQNPPALPITEPPQLDTDESDCKKEKKILQVDNSNLIQEATRELDENGNELPKQIRPVEQQVVEEPEQPKSSDTPKTKYLIRLLSILRKQFRSKRASYELQSDKKEPPCGAGLRFWNRGKGSSCKNKNECRRKDGRLSAVFSNINNEPGTNVQIRYRTTDSL</sequence>
<protein>
    <submittedName>
        <fullName evidence="2">Uncharacterized protein</fullName>
    </submittedName>
</protein>
<dbReference type="Proteomes" id="UP000887580">
    <property type="component" value="Unplaced"/>
</dbReference>
<organism evidence="1 2">
    <name type="scientific">Panagrolaimus sp. PS1159</name>
    <dbReference type="NCBI Taxonomy" id="55785"/>
    <lineage>
        <taxon>Eukaryota</taxon>
        <taxon>Metazoa</taxon>
        <taxon>Ecdysozoa</taxon>
        <taxon>Nematoda</taxon>
        <taxon>Chromadorea</taxon>
        <taxon>Rhabditida</taxon>
        <taxon>Tylenchina</taxon>
        <taxon>Panagrolaimomorpha</taxon>
        <taxon>Panagrolaimoidea</taxon>
        <taxon>Panagrolaimidae</taxon>
        <taxon>Panagrolaimus</taxon>
    </lineage>
</organism>
<evidence type="ECO:0000313" key="2">
    <source>
        <dbReference type="WBParaSite" id="PS1159_v2.g2796.t1"/>
    </source>
</evidence>
<accession>A0AC35G8P7</accession>